<dbReference type="EMBL" id="HACA01001805">
    <property type="protein sequence ID" value="CDW19166.1"/>
    <property type="molecule type" value="Transcribed_RNA"/>
</dbReference>
<feature type="non-terminal residue" evidence="1">
    <location>
        <position position="1"/>
    </location>
</feature>
<accession>A0A0K2T0Z9</accession>
<protein>
    <submittedName>
        <fullName evidence="1">Uncharacterized protein</fullName>
    </submittedName>
</protein>
<dbReference type="AlphaFoldDB" id="A0A0K2T0Z9"/>
<evidence type="ECO:0000313" key="1">
    <source>
        <dbReference type="EMBL" id="CDW19166.1"/>
    </source>
</evidence>
<reference evidence="1" key="1">
    <citation type="submission" date="2014-05" db="EMBL/GenBank/DDBJ databases">
        <authorList>
            <person name="Chronopoulou M."/>
        </authorList>
    </citation>
    <scope>NUCLEOTIDE SEQUENCE</scope>
    <source>
        <tissue evidence="1">Whole organism</tissue>
    </source>
</reference>
<organism evidence="1">
    <name type="scientific">Lepeophtheirus salmonis</name>
    <name type="common">Salmon louse</name>
    <name type="synonym">Caligus salmonis</name>
    <dbReference type="NCBI Taxonomy" id="72036"/>
    <lineage>
        <taxon>Eukaryota</taxon>
        <taxon>Metazoa</taxon>
        <taxon>Ecdysozoa</taxon>
        <taxon>Arthropoda</taxon>
        <taxon>Crustacea</taxon>
        <taxon>Multicrustacea</taxon>
        <taxon>Hexanauplia</taxon>
        <taxon>Copepoda</taxon>
        <taxon>Siphonostomatoida</taxon>
        <taxon>Caligidae</taxon>
        <taxon>Lepeophtheirus</taxon>
    </lineage>
</organism>
<proteinExistence type="predicted"/>
<sequence>PHQYLLKSYPPPNKKSVIMTLYLHQIYLQRKALKRIDTFILTKITRSLLIRLCSKFVVFLIKSY</sequence>
<name>A0A0K2T0Z9_LEPSM</name>